<accession>A0ABZ0GTV1</accession>
<keyword evidence="7" id="KW-1185">Reference proteome</keyword>
<dbReference type="EC" id="2.5.1.25" evidence="1"/>
<organism evidence="6 7">
    <name type="scientific">Thalassotalea fonticola</name>
    <dbReference type="NCBI Taxonomy" id="3065649"/>
    <lineage>
        <taxon>Bacteria</taxon>
        <taxon>Pseudomonadati</taxon>
        <taxon>Pseudomonadota</taxon>
        <taxon>Gammaproteobacteria</taxon>
        <taxon>Alteromonadales</taxon>
        <taxon>Colwelliaceae</taxon>
        <taxon>Thalassotalea</taxon>
    </lineage>
</organism>
<dbReference type="InterPro" id="IPR039262">
    <property type="entry name" value="DTWD2/TAPT"/>
</dbReference>
<dbReference type="PANTHER" id="PTHR21392:SF1">
    <property type="entry name" value="TRNA-URIDINE AMINOCARBOXYPROPYLTRANSFERASE"/>
    <property type="match status" value="1"/>
</dbReference>
<protein>
    <recommendedName>
        <fullName evidence="1">tRNA-uridine aminocarboxypropyltransferase</fullName>
        <ecNumber evidence="1">2.5.1.25</ecNumber>
    </recommendedName>
</protein>
<evidence type="ECO:0000259" key="5">
    <source>
        <dbReference type="SMART" id="SM01144"/>
    </source>
</evidence>
<feature type="domain" description="DTW" evidence="5">
    <location>
        <begin position="25"/>
        <end position="238"/>
    </location>
</feature>
<name>A0ABZ0GTV1_9GAMM</name>
<dbReference type="InterPro" id="IPR005636">
    <property type="entry name" value="DTW"/>
</dbReference>
<dbReference type="SMART" id="SM01144">
    <property type="entry name" value="DTW"/>
    <property type="match status" value="1"/>
</dbReference>
<reference evidence="6 7" key="1">
    <citation type="submission" date="2023-09" db="EMBL/GenBank/DDBJ databases">
        <authorList>
            <person name="Qi X."/>
        </authorList>
    </citation>
    <scope>NUCLEOTIDE SEQUENCE [LARGE SCALE GENOMIC DNA]</scope>
    <source>
        <strain evidence="6 7">S1-1</strain>
    </source>
</reference>
<evidence type="ECO:0000256" key="4">
    <source>
        <dbReference type="ARBA" id="ARBA00022694"/>
    </source>
</evidence>
<keyword evidence="2" id="KW-0808">Transferase</keyword>
<keyword evidence="3" id="KW-0949">S-adenosyl-L-methionine</keyword>
<evidence type="ECO:0000256" key="1">
    <source>
        <dbReference type="ARBA" id="ARBA00012386"/>
    </source>
</evidence>
<evidence type="ECO:0000313" key="6">
    <source>
        <dbReference type="EMBL" id="WOH38803.1"/>
    </source>
</evidence>
<sequence>MHAVQKLYLYRKSLSTTEFKARGWKVKRCEVCRLDQNYCICNMVKQGDSQYAFLLLMYDNEVLKPSNTGRLIADVVKDTYAFLWQRTEPNDELLALLSSNKYQPYLVFPKDYANEGQVVYEYKPEQVDIDLKNKKKPLFILIDATWRQAKKIFRKSPYLSLLPIISIPQQTSTAQEGNVNIEGNFNSRYQVRKAAKAGELATAEVAAKVLTLMGDDNNALHLDLWFDVFTYQYRRSVKQRNLADPESLTRYHEFVSANKIS</sequence>
<keyword evidence="4" id="KW-0819">tRNA processing</keyword>
<evidence type="ECO:0000256" key="3">
    <source>
        <dbReference type="ARBA" id="ARBA00022691"/>
    </source>
</evidence>
<dbReference type="Proteomes" id="UP001301442">
    <property type="component" value="Chromosome"/>
</dbReference>
<dbReference type="EMBL" id="CP136600">
    <property type="protein sequence ID" value="WOH38803.1"/>
    <property type="molecule type" value="Genomic_DNA"/>
</dbReference>
<dbReference type="PANTHER" id="PTHR21392">
    <property type="entry name" value="TRNA-URIDINE AMINOCARBOXYPROPYLTRANSFERASE 2"/>
    <property type="match status" value="1"/>
</dbReference>
<dbReference type="Pfam" id="PF03942">
    <property type="entry name" value="DTW"/>
    <property type="match status" value="1"/>
</dbReference>
<proteinExistence type="predicted"/>
<evidence type="ECO:0000256" key="2">
    <source>
        <dbReference type="ARBA" id="ARBA00022679"/>
    </source>
</evidence>
<gene>
    <name evidence="6" type="ORF">RI844_06180</name>
</gene>
<evidence type="ECO:0000313" key="7">
    <source>
        <dbReference type="Proteomes" id="UP001301442"/>
    </source>
</evidence>
<dbReference type="RefSeq" id="WP_348397572.1">
    <property type="nucleotide sequence ID" value="NZ_CP136600.1"/>
</dbReference>